<dbReference type="PROSITE" id="PS50015">
    <property type="entry name" value="SAP_B"/>
    <property type="match status" value="1"/>
</dbReference>
<reference evidence="3" key="1">
    <citation type="submission" date="2023-08" db="EMBL/GenBank/DDBJ databases">
        <authorList>
            <person name="Chen Y."/>
            <person name="Shah S."/>
            <person name="Dougan E. K."/>
            <person name="Thang M."/>
            <person name="Chan C."/>
        </authorList>
    </citation>
    <scope>NUCLEOTIDE SEQUENCE</scope>
</reference>
<evidence type="ECO:0000313" key="3">
    <source>
        <dbReference type="EMBL" id="CAJ1382550.1"/>
    </source>
</evidence>
<evidence type="ECO:0000313" key="4">
    <source>
        <dbReference type="Proteomes" id="UP001178507"/>
    </source>
</evidence>
<comment type="caution">
    <text evidence="3">The sequence shown here is derived from an EMBL/GenBank/DDBJ whole genome shotgun (WGS) entry which is preliminary data.</text>
</comment>
<proteinExistence type="predicted"/>
<evidence type="ECO:0000259" key="2">
    <source>
        <dbReference type="PROSITE" id="PS50015"/>
    </source>
</evidence>
<sequence length="632" mass="69610">MRREHIRVAKEEQKRRLAAATLALTADPKTMDPYAMKVILRAWQSLMIDTRAQSAIKVERQRGEEREKERKSQAQRRFAMLITEAQLSSDTKNFSEKPCSLVPSKTELPNAFCSPCVQLGSQGINLLLNYLLNAGVVESCSKLCEHLKSKPEQLACNLACDLVGIKEFVKALNHTDLDPIYLCEIIKACPAGPDDADASILDVKATPTSVAKGDTVQMMCDVKVAKASGVGEFRLAVKGPVTADVGQSFLLPKGLKEGTEQLAVQLEVKDDTSGDEPVVWSPGNILSTSPDAGEWSTEQKQNEFATGSFICGRIFCQRVKYSAASAANDRVATLRCLSSLQATHVLLHVGRPSRPLNSSQVEWAFHPQTEVQTEVLRQLSLMGNYPVHPQVTPPWSVPRSLGRAQGLQMHPANRDDRHMRLRIAIMQFYEKHSPEKLTEDDFIDFICSVYGGREAELDEALRWKYGVGLRLPQTSAWLMPSSPQAFAGLGRMTGELSSPGSFDPACVNSDQAWLHAGSAQQQCSSMQHGGGSQMEEPSRMINQRLQQLQQLNSSLPDDAAAGIYDFGCDEGSLPSWTCALEGTQHDDSEGPELSWIDEIVMEDGGLEVPDEVARAILSKNATKYRDLRLLIK</sequence>
<keyword evidence="1" id="KW-1015">Disulfide bond</keyword>
<organism evidence="3 4">
    <name type="scientific">Effrenium voratum</name>
    <dbReference type="NCBI Taxonomy" id="2562239"/>
    <lineage>
        <taxon>Eukaryota</taxon>
        <taxon>Sar</taxon>
        <taxon>Alveolata</taxon>
        <taxon>Dinophyceae</taxon>
        <taxon>Suessiales</taxon>
        <taxon>Symbiodiniaceae</taxon>
        <taxon>Effrenium</taxon>
    </lineage>
</organism>
<accession>A0AA36I7S5</accession>
<feature type="domain" description="Saposin B-type" evidence="2">
    <location>
        <begin position="109"/>
        <end position="193"/>
    </location>
</feature>
<name>A0AA36I7S5_9DINO</name>
<keyword evidence="4" id="KW-1185">Reference proteome</keyword>
<dbReference type="Proteomes" id="UP001178507">
    <property type="component" value="Unassembled WGS sequence"/>
</dbReference>
<dbReference type="EMBL" id="CAUJNA010000913">
    <property type="protein sequence ID" value="CAJ1382550.1"/>
    <property type="molecule type" value="Genomic_DNA"/>
</dbReference>
<dbReference type="InterPro" id="IPR008139">
    <property type="entry name" value="SaposinB_dom"/>
</dbReference>
<gene>
    <name evidence="3" type="ORF">EVOR1521_LOCUS9910</name>
</gene>
<dbReference type="AlphaFoldDB" id="A0AA36I7S5"/>
<evidence type="ECO:0000256" key="1">
    <source>
        <dbReference type="ARBA" id="ARBA00023157"/>
    </source>
</evidence>
<protein>
    <recommendedName>
        <fullName evidence="2">Saposin B-type domain-containing protein</fullName>
    </recommendedName>
</protein>